<gene>
    <name evidence="2" type="primary">GLR2.8_4</name>
    <name evidence="2" type="ORF">CFP56_030008</name>
</gene>
<evidence type="ECO:0000313" key="2">
    <source>
        <dbReference type="EMBL" id="KAK7828661.1"/>
    </source>
</evidence>
<dbReference type="InterPro" id="IPR015683">
    <property type="entry name" value="Ionotropic_Glu_rcpt"/>
</dbReference>
<sequence>MGTMWATKKKNVMNFYLKEVHGGIAAAFDEIPCIKTLLSKYCSKYTMVQSISKTDGFGFVSSLSLMHVFPKGSHFISDVSRAILNVTKGEKMKEIAKTWLGDQSDCPSSNTQVSSGGLSLESFLGPIPHCRHCFLISSRNLLFHKIWIHFDSKNSIWRRIRHALRIFDNKDLSSHTFRNRALTERGNIDCDHCIGAGDASPSTNCLTSPIRYSVHMEPEFTLSEDSGTTSRECFIPNPHGHQQKLMSKLAPKSKSRGSKAQEIAVENC</sequence>
<protein>
    <submittedName>
        <fullName evidence="2">Glutamate receptor 2.8</fullName>
    </submittedName>
</protein>
<dbReference type="Proteomes" id="UP000237347">
    <property type="component" value="Unassembled WGS sequence"/>
</dbReference>
<name>A0AAW0JR10_QUESU</name>
<keyword evidence="2" id="KW-0675">Receptor</keyword>
<dbReference type="AlphaFoldDB" id="A0AAW0JR10"/>
<feature type="region of interest" description="Disordered" evidence="1">
    <location>
        <begin position="247"/>
        <end position="268"/>
    </location>
</feature>
<dbReference type="PANTHER" id="PTHR18966">
    <property type="entry name" value="IONOTROPIC GLUTAMATE RECEPTOR"/>
    <property type="match status" value="1"/>
</dbReference>
<accession>A0AAW0JR10</accession>
<reference evidence="2 3" key="1">
    <citation type="journal article" date="2018" name="Sci. Data">
        <title>The draft genome sequence of cork oak.</title>
        <authorList>
            <person name="Ramos A.M."/>
            <person name="Usie A."/>
            <person name="Barbosa P."/>
            <person name="Barros P.M."/>
            <person name="Capote T."/>
            <person name="Chaves I."/>
            <person name="Simoes F."/>
            <person name="Abreu I."/>
            <person name="Carrasquinho I."/>
            <person name="Faro C."/>
            <person name="Guimaraes J.B."/>
            <person name="Mendonca D."/>
            <person name="Nobrega F."/>
            <person name="Rodrigues L."/>
            <person name="Saibo N.J.M."/>
            <person name="Varela M.C."/>
            <person name="Egas C."/>
            <person name="Matos J."/>
            <person name="Miguel C.M."/>
            <person name="Oliveira M.M."/>
            <person name="Ricardo C.P."/>
            <person name="Goncalves S."/>
        </authorList>
    </citation>
    <scope>NUCLEOTIDE SEQUENCE [LARGE SCALE GENOMIC DNA]</scope>
    <source>
        <strain evidence="3">cv. HL8</strain>
    </source>
</reference>
<evidence type="ECO:0000313" key="3">
    <source>
        <dbReference type="Proteomes" id="UP000237347"/>
    </source>
</evidence>
<dbReference type="EMBL" id="PKMF04000498">
    <property type="protein sequence ID" value="KAK7828661.1"/>
    <property type="molecule type" value="Genomic_DNA"/>
</dbReference>
<dbReference type="SUPFAM" id="SSF53850">
    <property type="entry name" value="Periplasmic binding protein-like II"/>
    <property type="match status" value="1"/>
</dbReference>
<organism evidence="2 3">
    <name type="scientific">Quercus suber</name>
    <name type="common">Cork oak</name>
    <dbReference type="NCBI Taxonomy" id="58331"/>
    <lineage>
        <taxon>Eukaryota</taxon>
        <taxon>Viridiplantae</taxon>
        <taxon>Streptophyta</taxon>
        <taxon>Embryophyta</taxon>
        <taxon>Tracheophyta</taxon>
        <taxon>Spermatophyta</taxon>
        <taxon>Magnoliopsida</taxon>
        <taxon>eudicotyledons</taxon>
        <taxon>Gunneridae</taxon>
        <taxon>Pentapetalae</taxon>
        <taxon>rosids</taxon>
        <taxon>fabids</taxon>
        <taxon>Fagales</taxon>
        <taxon>Fagaceae</taxon>
        <taxon>Quercus</taxon>
    </lineage>
</organism>
<comment type="caution">
    <text evidence="2">The sequence shown here is derived from an EMBL/GenBank/DDBJ whole genome shotgun (WGS) entry which is preliminary data.</text>
</comment>
<keyword evidence="3" id="KW-1185">Reference proteome</keyword>
<evidence type="ECO:0000256" key="1">
    <source>
        <dbReference type="SAM" id="MobiDB-lite"/>
    </source>
</evidence>
<proteinExistence type="predicted"/>